<organism evidence="1 2">
    <name type="scientific">Pristionchus mayeri</name>
    <dbReference type="NCBI Taxonomy" id="1317129"/>
    <lineage>
        <taxon>Eukaryota</taxon>
        <taxon>Metazoa</taxon>
        <taxon>Ecdysozoa</taxon>
        <taxon>Nematoda</taxon>
        <taxon>Chromadorea</taxon>
        <taxon>Rhabditida</taxon>
        <taxon>Rhabditina</taxon>
        <taxon>Diplogasteromorpha</taxon>
        <taxon>Diplogasteroidea</taxon>
        <taxon>Neodiplogasteridae</taxon>
        <taxon>Pristionchus</taxon>
    </lineage>
</organism>
<reference evidence="2" key="1">
    <citation type="submission" date="2022-10" db="EMBL/GenBank/DDBJ databases">
        <title>Genome assembly of Pristionchus species.</title>
        <authorList>
            <person name="Yoshida K."/>
            <person name="Sommer R.J."/>
        </authorList>
    </citation>
    <scope>NUCLEOTIDE SEQUENCE [LARGE SCALE GENOMIC DNA]</scope>
    <source>
        <strain evidence="2">RS5460</strain>
    </source>
</reference>
<name>A0AAN4ZIS4_9BILA</name>
<proteinExistence type="predicted"/>
<protein>
    <submittedName>
        <fullName evidence="1">Uncharacterized protein</fullName>
    </submittedName>
</protein>
<dbReference type="AlphaFoldDB" id="A0AAN4ZIS4"/>
<keyword evidence="2" id="KW-1185">Reference proteome</keyword>
<evidence type="ECO:0000313" key="2">
    <source>
        <dbReference type="Proteomes" id="UP001328107"/>
    </source>
</evidence>
<sequence length="74" mass="8340">NDELRKDDIVMSIPKKISGPSREIEREEKVIIGRTAVEELREPLEAIEERAQREELAAREAWAAVFAEGTSGGY</sequence>
<dbReference type="EMBL" id="BTRK01000002">
    <property type="protein sequence ID" value="GMR38455.1"/>
    <property type="molecule type" value="Genomic_DNA"/>
</dbReference>
<gene>
    <name evidence="1" type="ORF">PMAYCL1PPCAC_08650</name>
</gene>
<feature type="non-terminal residue" evidence="1">
    <location>
        <position position="1"/>
    </location>
</feature>
<accession>A0AAN4ZIS4</accession>
<dbReference type="Proteomes" id="UP001328107">
    <property type="component" value="Unassembled WGS sequence"/>
</dbReference>
<comment type="caution">
    <text evidence="1">The sequence shown here is derived from an EMBL/GenBank/DDBJ whole genome shotgun (WGS) entry which is preliminary data.</text>
</comment>
<evidence type="ECO:0000313" key="1">
    <source>
        <dbReference type="EMBL" id="GMR38455.1"/>
    </source>
</evidence>